<keyword evidence="2" id="KW-1185">Reference proteome</keyword>
<proteinExistence type="predicted"/>
<comment type="caution">
    <text evidence="1">The sequence shown here is derived from an EMBL/GenBank/DDBJ whole genome shotgun (WGS) entry which is preliminary data.</text>
</comment>
<gene>
    <name evidence="1" type="ORF">EJ08DRAFT_647527</name>
</gene>
<dbReference type="AlphaFoldDB" id="A0A9P4NXS5"/>
<name>A0A9P4NXS5_9PEZI</name>
<evidence type="ECO:0000313" key="2">
    <source>
        <dbReference type="Proteomes" id="UP000800235"/>
    </source>
</evidence>
<protein>
    <submittedName>
        <fullName evidence="1">Uncharacterized protein</fullName>
    </submittedName>
</protein>
<reference evidence="1" key="1">
    <citation type="journal article" date="2020" name="Stud. Mycol.">
        <title>101 Dothideomycetes genomes: a test case for predicting lifestyles and emergence of pathogens.</title>
        <authorList>
            <person name="Haridas S."/>
            <person name="Albert R."/>
            <person name="Binder M."/>
            <person name="Bloem J."/>
            <person name="Labutti K."/>
            <person name="Salamov A."/>
            <person name="Andreopoulos B."/>
            <person name="Baker S."/>
            <person name="Barry K."/>
            <person name="Bills G."/>
            <person name="Bluhm B."/>
            <person name="Cannon C."/>
            <person name="Castanera R."/>
            <person name="Culley D."/>
            <person name="Daum C."/>
            <person name="Ezra D."/>
            <person name="Gonzalez J."/>
            <person name="Henrissat B."/>
            <person name="Kuo A."/>
            <person name="Liang C."/>
            <person name="Lipzen A."/>
            <person name="Lutzoni F."/>
            <person name="Magnuson J."/>
            <person name="Mondo S."/>
            <person name="Nolan M."/>
            <person name="Ohm R."/>
            <person name="Pangilinan J."/>
            <person name="Park H.-J."/>
            <person name="Ramirez L."/>
            <person name="Alfaro M."/>
            <person name="Sun H."/>
            <person name="Tritt A."/>
            <person name="Yoshinaga Y."/>
            <person name="Zwiers L.-H."/>
            <person name="Turgeon B."/>
            <person name="Goodwin S."/>
            <person name="Spatafora J."/>
            <person name="Crous P."/>
            <person name="Grigoriev I."/>
        </authorList>
    </citation>
    <scope>NUCLEOTIDE SEQUENCE</scope>
    <source>
        <strain evidence="1">CBS 130266</strain>
    </source>
</reference>
<evidence type="ECO:0000313" key="1">
    <source>
        <dbReference type="EMBL" id="KAF2433139.1"/>
    </source>
</evidence>
<accession>A0A9P4NXS5</accession>
<sequence length="84" mass="9447">MLTPFRASIVVTFVGAARSKDTCVHGLWSRNNITMLLFAIEQYGEHCVVQNEARSKQEALMTGEDQLLITLQMQHTHGVFAILE</sequence>
<organism evidence="1 2">
    <name type="scientific">Tothia fuscella</name>
    <dbReference type="NCBI Taxonomy" id="1048955"/>
    <lineage>
        <taxon>Eukaryota</taxon>
        <taxon>Fungi</taxon>
        <taxon>Dikarya</taxon>
        <taxon>Ascomycota</taxon>
        <taxon>Pezizomycotina</taxon>
        <taxon>Dothideomycetes</taxon>
        <taxon>Pleosporomycetidae</taxon>
        <taxon>Venturiales</taxon>
        <taxon>Cylindrosympodiaceae</taxon>
        <taxon>Tothia</taxon>
    </lineage>
</organism>
<dbReference type="EMBL" id="MU007022">
    <property type="protein sequence ID" value="KAF2433139.1"/>
    <property type="molecule type" value="Genomic_DNA"/>
</dbReference>
<dbReference type="Proteomes" id="UP000800235">
    <property type="component" value="Unassembled WGS sequence"/>
</dbReference>